<dbReference type="Pfam" id="PF22697">
    <property type="entry name" value="SOS1_NGEF_PH"/>
    <property type="match status" value="1"/>
</dbReference>
<dbReference type="PROSITE" id="PS50003">
    <property type="entry name" value="PH_DOMAIN"/>
    <property type="match status" value="1"/>
</dbReference>
<dbReference type="Gene3D" id="1.20.900.10">
    <property type="entry name" value="Dbl homology (DH) domain"/>
    <property type="match status" value="1"/>
</dbReference>
<feature type="compositionally biased region" description="Polar residues" evidence="3">
    <location>
        <begin position="96"/>
        <end position="106"/>
    </location>
</feature>
<keyword evidence="7" id="KW-1185">Reference proteome</keyword>
<name>A0A2K6RN38_RHIRO</name>
<feature type="region of interest" description="Disordered" evidence="3">
    <location>
        <begin position="453"/>
        <end position="507"/>
    </location>
</feature>
<dbReference type="SUPFAM" id="SSF48065">
    <property type="entry name" value="DBL homology domain (DH-domain)"/>
    <property type="match status" value="1"/>
</dbReference>
<gene>
    <name evidence="6" type="primary">PLEKHG1</name>
</gene>
<dbReference type="InterPro" id="IPR000219">
    <property type="entry name" value="DH_dom"/>
</dbReference>
<evidence type="ECO:0000259" key="4">
    <source>
        <dbReference type="PROSITE" id="PS50003"/>
    </source>
</evidence>
<feature type="region of interest" description="Disordered" evidence="3">
    <location>
        <begin position="666"/>
        <end position="685"/>
    </location>
</feature>
<keyword evidence="2" id="KW-0344">Guanine-nucleotide releasing factor</keyword>
<accession>A0A2K6RN38</accession>
<evidence type="ECO:0000256" key="3">
    <source>
        <dbReference type="SAM" id="MobiDB-lite"/>
    </source>
</evidence>
<dbReference type="FunFam" id="2.30.29.30:FF:000132">
    <property type="entry name" value="pleckstrin homology domain-containing family G member 2"/>
    <property type="match status" value="1"/>
</dbReference>
<reference evidence="6" key="2">
    <citation type="submission" date="2025-09" db="UniProtKB">
        <authorList>
            <consortium name="Ensembl"/>
        </authorList>
    </citation>
    <scope>IDENTIFICATION</scope>
</reference>
<feature type="region of interest" description="Disordered" evidence="3">
    <location>
        <begin position="559"/>
        <end position="635"/>
    </location>
</feature>
<dbReference type="Pfam" id="PF00621">
    <property type="entry name" value="RhoGEF"/>
    <property type="match status" value="1"/>
</dbReference>
<evidence type="ECO:0000256" key="1">
    <source>
        <dbReference type="ARBA" id="ARBA00022553"/>
    </source>
</evidence>
<feature type="region of interest" description="Disordered" evidence="3">
    <location>
        <begin position="1307"/>
        <end position="1352"/>
    </location>
</feature>
<evidence type="ECO:0000313" key="6">
    <source>
        <dbReference type="Ensembl" id="ENSRROP00000042431.1"/>
    </source>
</evidence>
<dbReference type="Gene3D" id="2.30.29.30">
    <property type="entry name" value="Pleckstrin-homology domain (PH domain)/Phosphotyrosine-binding domain (PTB)"/>
    <property type="match status" value="1"/>
</dbReference>
<dbReference type="SUPFAM" id="SSF50729">
    <property type="entry name" value="PH domain-like"/>
    <property type="match status" value="1"/>
</dbReference>
<feature type="region of interest" description="Disordered" evidence="3">
    <location>
        <begin position="691"/>
        <end position="721"/>
    </location>
</feature>
<evidence type="ECO:0000256" key="2">
    <source>
        <dbReference type="ARBA" id="ARBA00022658"/>
    </source>
</evidence>
<feature type="region of interest" description="Disordered" evidence="3">
    <location>
        <begin position="1"/>
        <end position="31"/>
    </location>
</feature>
<dbReference type="CDD" id="cd00160">
    <property type="entry name" value="RhoGEF"/>
    <property type="match status" value="1"/>
</dbReference>
<feature type="region of interest" description="Disordered" evidence="3">
    <location>
        <begin position="63"/>
        <end position="106"/>
    </location>
</feature>
<dbReference type="GeneTree" id="ENSGT00940000157723"/>
<evidence type="ECO:0000313" key="7">
    <source>
        <dbReference type="Proteomes" id="UP000233200"/>
    </source>
</evidence>
<evidence type="ECO:0000259" key="5">
    <source>
        <dbReference type="PROSITE" id="PS50010"/>
    </source>
</evidence>
<dbReference type="GO" id="GO:0005829">
    <property type="term" value="C:cytosol"/>
    <property type="evidence" value="ECO:0007669"/>
    <property type="project" value="UniProtKB-ARBA"/>
</dbReference>
<dbReference type="Proteomes" id="UP000233200">
    <property type="component" value="Unplaced"/>
</dbReference>
<dbReference type="InterPro" id="IPR001849">
    <property type="entry name" value="PH_domain"/>
</dbReference>
<proteinExistence type="predicted"/>
<dbReference type="InterPro" id="IPR043324">
    <property type="entry name" value="PH_PLEKHG1_G2_G3"/>
</dbReference>
<feature type="compositionally biased region" description="Polar residues" evidence="3">
    <location>
        <begin position="1307"/>
        <end position="1317"/>
    </location>
</feature>
<protein>
    <submittedName>
        <fullName evidence="6">Pleckstrin homology and RhoGEF domain containing G1</fullName>
    </submittedName>
</protein>
<dbReference type="FunFam" id="1.20.900.10:FF:000019">
    <property type="entry name" value="Pleckstrin homology domain-containing family G member 1"/>
    <property type="match status" value="1"/>
</dbReference>
<dbReference type="InterPro" id="IPR035899">
    <property type="entry name" value="DBL_dom_sf"/>
</dbReference>
<dbReference type="PROSITE" id="PS50010">
    <property type="entry name" value="DH_2"/>
    <property type="match status" value="1"/>
</dbReference>
<keyword evidence="1" id="KW-0597">Phosphoprotein</keyword>
<reference evidence="6" key="1">
    <citation type="submission" date="2025-08" db="UniProtKB">
        <authorList>
            <consortium name="Ensembl"/>
        </authorList>
    </citation>
    <scope>IDENTIFICATION</scope>
</reference>
<dbReference type="InterPro" id="IPR055251">
    <property type="entry name" value="SOS1_NGEF_PH"/>
</dbReference>
<feature type="compositionally biased region" description="Polar residues" evidence="3">
    <location>
        <begin position="487"/>
        <end position="507"/>
    </location>
</feature>
<organism evidence="6 7">
    <name type="scientific">Rhinopithecus roxellana</name>
    <name type="common">Golden snub-nosed monkey</name>
    <name type="synonym">Pygathrix roxellana</name>
    <dbReference type="NCBI Taxonomy" id="61622"/>
    <lineage>
        <taxon>Eukaryota</taxon>
        <taxon>Metazoa</taxon>
        <taxon>Chordata</taxon>
        <taxon>Craniata</taxon>
        <taxon>Vertebrata</taxon>
        <taxon>Euteleostomi</taxon>
        <taxon>Mammalia</taxon>
        <taxon>Eutheria</taxon>
        <taxon>Euarchontoglires</taxon>
        <taxon>Primates</taxon>
        <taxon>Haplorrhini</taxon>
        <taxon>Catarrhini</taxon>
        <taxon>Cercopithecidae</taxon>
        <taxon>Colobinae</taxon>
        <taxon>Rhinopithecus</taxon>
    </lineage>
</organism>
<feature type="compositionally biased region" description="Low complexity" evidence="3">
    <location>
        <begin position="11"/>
        <end position="30"/>
    </location>
</feature>
<dbReference type="CDD" id="cd13243">
    <property type="entry name" value="PH_PLEKHG1_G2_G3"/>
    <property type="match status" value="1"/>
</dbReference>
<dbReference type="PANTHER" id="PTHR45924">
    <property type="entry name" value="FI17866P1"/>
    <property type="match status" value="1"/>
</dbReference>
<feature type="compositionally biased region" description="Polar residues" evidence="3">
    <location>
        <begin position="582"/>
        <end position="591"/>
    </location>
</feature>
<dbReference type="Ensembl" id="ENSRROT00000066939.1">
    <property type="protein sequence ID" value="ENSRROP00000042431.1"/>
    <property type="gene ID" value="ENSRROG00000044362.1"/>
</dbReference>
<feature type="domain" description="DH" evidence="5">
    <location>
        <begin position="113"/>
        <end position="293"/>
    </location>
</feature>
<feature type="region of interest" description="Disordered" evidence="3">
    <location>
        <begin position="1274"/>
        <end position="1293"/>
    </location>
</feature>
<dbReference type="GO" id="GO:0005085">
    <property type="term" value="F:guanyl-nucleotide exchange factor activity"/>
    <property type="evidence" value="ECO:0007669"/>
    <property type="project" value="UniProtKB-KW"/>
</dbReference>
<dbReference type="SMART" id="SM00325">
    <property type="entry name" value="RhoGEF"/>
    <property type="match status" value="1"/>
</dbReference>
<feature type="compositionally biased region" description="Polar residues" evidence="3">
    <location>
        <begin position="559"/>
        <end position="574"/>
    </location>
</feature>
<feature type="domain" description="PH" evidence="4">
    <location>
        <begin position="317"/>
        <end position="416"/>
    </location>
</feature>
<dbReference type="GO" id="GO:0031267">
    <property type="term" value="F:small GTPase binding"/>
    <property type="evidence" value="ECO:0007669"/>
    <property type="project" value="TreeGrafter"/>
</dbReference>
<dbReference type="InterPro" id="IPR011993">
    <property type="entry name" value="PH-like_dom_sf"/>
</dbReference>
<sequence length="1374" mass="154559">MELSDSDRPVSFGSTSSSASSRDSHGSFGSRMTLVSNSHLGLFNQDKEVGAIKLELIPARPFSSSELQRDHPAAGQQNADEGSERLPRAQWKVDSNRTPKTTTDSATSPKLLYVDRVVQEILETERTYVQDLKSIVEDYLDCIRDQTKLPLGTEERSALFGNIQDIYHFNSELLQDLENCENDPVAIAECFVSKSEEFHIYTQYCTNYPRSVAVLTECMRNKILAKFFRERQETLKHSLPLGSYLLKPVQRILKYHLLLHEIENHLDKDTEGYDVVLDAIDTMQRVAWHINDMKRKHEHAVRLQEIQSLLTNWKGPDLTSYGELVLEGTFRIQRAKNERTLFLFDKLLLITKKRDDTFTYKAHILCGNLMLVEVIPKEPLSFSVFHYKNPKLQHTVQAKSQQDKRLWVLLHLKIIIIINPYKSTAVPLMHVVIFTDHPGFCYSPEGETKALYGSKEGSAPYRLRRKSEPSSRSHKVLKTSGKEEGSPQLTSARPSPAQRNSQPSSSAMISVLRTGGALRNIWTDHQIRQALFPSRRSPQENEDDEDDYQMFVPSFSSSDLNSTRLCEDSTSSRPCSWHMGQMESTETSSSGHRIVRRASSAGESNTCPPEIGTSDRTRELQNGPKTGGQEEMAPFGSSIELTIDDIDHVYDNISYEDLKLMVAKREEAESTPSKSARDSVRPKSTPELAFTKRQAGHSQGSLYAQKDGALSGGEASSQSTHELQAVEENIYDTIGLPDPPSLGFKCSSLKRAKRSTFLGLETDFVCCDSLRPFVSQDSLQFSEDEAPYHQAIPDHDYLSLLYDSPSCNLSMPDKPVSDKLSEEVDEIWNDLENYIKKNEDKARDRLLAAFPVSKDDVPDRLYAESTPELSREAGRSVSTLSLPESQALLTPVKNRVGRASHANCPFEEDLISKEGSFMSLNRLSLASELPLMDNPYDLANSGLSQTDPENPDLGMEATDKTKSRVFMMARQYSQKIKKANQLLKVRSPELEQPPASQHQKSVHKDLAAILEEKKQGGPAIGARIAEYSQLYDQIVFRESPLKIQKDAWASPQESSLLRSASPSQVHHGSEDWLLHSTYSNGELADFCLPPEQDLRSRYPTFEISTKSTPRQLSAACSVPSLQTSDPLPGSVQRCSVVVSQPNKENWCQDHLYNSLGRKGISTKSQPYHRSQSSSSVLINKSMDSINYPSDMGKQQLLSLHRSSKCESHQDLLPDIADSCQQDTEKLSDLTLQDSQKVVVVNRNLPLNAQIATQNYFSNFKETDGDEDDYVEIKSEEDESELEPSHNRRRKSDSKFVDADFSDNVCSGNTLHSLNSPRTPKKPVNSKPELSPYLTPYNDSDKLNDYLWRGPSPNQQNIVQSLREKFQCLSSSSFA</sequence>
<dbReference type="PANTHER" id="PTHR45924:SF1">
    <property type="entry name" value="PLECKSTRIN HOMOLOGY DOMAIN-CONTAINING FAMILY G MEMBER 1"/>
    <property type="match status" value="1"/>
</dbReference>